<dbReference type="AlphaFoldDB" id="A0A498K117"/>
<evidence type="ECO:0000313" key="2">
    <source>
        <dbReference type="Proteomes" id="UP000290289"/>
    </source>
</evidence>
<name>A0A498K117_MALDO</name>
<reference evidence="1 2" key="1">
    <citation type="submission" date="2018-10" db="EMBL/GenBank/DDBJ databases">
        <title>A high-quality apple genome assembly.</title>
        <authorList>
            <person name="Hu J."/>
        </authorList>
    </citation>
    <scope>NUCLEOTIDE SEQUENCE [LARGE SCALE GENOMIC DNA]</scope>
    <source>
        <strain evidence="2">cv. HFTH1</strain>
        <tissue evidence="1">Young leaf</tissue>
    </source>
</reference>
<dbReference type="Proteomes" id="UP000290289">
    <property type="component" value="Chromosome 4"/>
</dbReference>
<sequence>MQVWGYLITHIFHAFIPSISNEEGIGVEHKEHTTDLQMHNLAESTLENLLTVLPLHCNTLVSHLFQFRFPFQLIGPQSNPSWWE</sequence>
<protein>
    <submittedName>
        <fullName evidence="1">Uncharacterized protein</fullName>
    </submittedName>
</protein>
<dbReference type="EMBL" id="RDQH01000330">
    <property type="protein sequence ID" value="RXI01077.1"/>
    <property type="molecule type" value="Genomic_DNA"/>
</dbReference>
<organism evidence="1 2">
    <name type="scientific">Malus domestica</name>
    <name type="common">Apple</name>
    <name type="synonym">Pyrus malus</name>
    <dbReference type="NCBI Taxonomy" id="3750"/>
    <lineage>
        <taxon>Eukaryota</taxon>
        <taxon>Viridiplantae</taxon>
        <taxon>Streptophyta</taxon>
        <taxon>Embryophyta</taxon>
        <taxon>Tracheophyta</taxon>
        <taxon>Spermatophyta</taxon>
        <taxon>Magnoliopsida</taxon>
        <taxon>eudicotyledons</taxon>
        <taxon>Gunneridae</taxon>
        <taxon>Pentapetalae</taxon>
        <taxon>rosids</taxon>
        <taxon>fabids</taxon>
        <taxon>Rosales</taxon>
        <taxon>Rosaceae</taxon>
        <taxon>Amygdaloideae</taxon>
        <taxon>Maleae</taxon>
        <taxon>Malus</taxon>
    </lineage>
</organism>
<accession>A0A498K117</accession>
<keyword evidence="2" id="KW-1185">Reference proteome</keyword>
<comment type="caution">
    <text evidence="1">The sequence shown here is derived from an EMBL/GenBank/DDBJ whole genome shotgun (WGS) entry which is preliminary data.</text>
</comment>
<evidence type="ECO:0000313" key="1">
    <source>
        <dbReference type="EMBL" id="RXI01077.1"/>
    </source>
</evidence>
<gene>
    <name evidence="1" type="ORF">DVH24_001311</name>
</gene>
<proteinExistence type="predicted"/>